<keyword evidence="1" id="KW-0472">Membrane</keyword>
<keyword evidence="1" id="KW-0812">Transmembrane</keyword>
<name>A0A1S1NPL2_9MYCO</name>
<protein>
    <submittedName>
        <fullName evidence="2">Uncharacterized protein</fullName>
    </submittedName>
</protein>
<keyword evidence="4" id="KW-1185">Reference proteome</keyword>
<sequence>MTGVWDLGRTASRMLDLLRRVLNYQVSVAALIEVALWLAVPYITAGLVWLFFHPDGVQRIQTQLEQQFHVPAGSDYEVALGAATLLWPAVLLLPSDACAR</sequence>
<evidence type="ECO:0000313" key="3">
    <source>
        <dbReference type="EMBL" id="PQM49023.1"/>
    </source>
</evidence>
<dbReference type="Proteomes" id="UP000238296">
    <property type="component" value="Unassembled WGS sequence"/>
</dbReference>
<evidence type="ECO:0000256" key="1">
    <source>
        <dbReference type="SAM" id="Phobius"/>
    </source>
</evidence>
<evidence type="ECO:0000313" key="4">
    <source>
        <dbReference type="Proteomes" id="UP000179734"/>
    </source>
</evidence>
<dbReference type="Proteomes" id="UP000179734">
    <property type="component" value="Unassembled WGS sequence"/>
</dbReference>
<reference evidence="3" key="3">
    <citation type="submission" date="2018-01" db="EMBL/GenBank/DDBJ databases">
        <authorList>
            <person name="Gaut B.S."/>
            <person name="Morton B.R."/>
            <person name="Clegg M.T."/>
            <person name="Duvall M.R."/>
        </authorList>
    </citation>
    <scope>NUCLEOTIDE SEQUENCE</scope>
    <source>
        <strain evidence="3">ATCC BAA-2683</strain>
    </source>
</reference>
<evidence type="ECO:0000313" key="2">
    <source>
        <dbReference type="EMBL" id="OHV06447.1"/>
    </source>
</evidence>
<dbReference type="EMBL" id="MLQM01000005">
    <property type="protein sequence ID" value="OHV06447.1"/>
    <property type="molecule type" value="Genomic_DNA"/>
</dbReference>
<evidence type="ECO:0000313" key="5">
    <source>
        <dbReference type="Proteomes" id="UP000238296"/>
    </source>
</evidence>
<organism evidence="2 4">
    <name type="scientific">Mycobacterium talmoniae</name>
    <dbReference type="NCBI Taxonomy" id="1858794"/>
    <lineage>
        <taxon>Bacteria</taxon>
        <taxon>Bacillati</taxon>
        <taxon>Actinomycetota</taxon>
        <taxon>Actinomycetes</taxon>
        <taxon>Mycobacteriales</taxon>
        <taxon>Mycobacteriaceae</taxon>
        <taxon>Mycobacterium</taxon>
    </lineage>
</organism>
<proteinExistence type="predicted"/>
<dbReference type="EMBL" id="PPEA01000106">
    <property type="protein sequence ID" value="PQM49023.1"/>
    <property type="molecule type" value="Genomic_DNA"/>
</dbReference>
<feature type="transmembrane region" description="Helical" evidence="1">
    <location>
        <begin position="24"/>
        <end position="52"/>
    </location>
</feature>
<reference evidence="3 5" key="2">
    <citation type="journal article" date="2017" name="Int. J. Syst. Evol. Microbiol.">
        <title>Mycobacterium talmoniae sp. nov., a slowly growing mycobacterium isolated from human respiratory samples.</title>
        <authorList>
            <person name="Davidson R.M."/>
            <person name="DeGroote M.A."/>
            <person name="Marola J.L."/>
            <person name="Buss S."/>
            <person name="Jones V."/>
            <person name="McNeil M.R."/>
            <person name="Freifeld A.G."/>
            <person name="Elaine Epperson L."/>
            <person name="Hasan N.A."/>
            <person name="Jackson M."/>
            <person name="Iwen P.C."/>
            <person name="Salfinger M."/>
            <person name="Strong M."/>
        </authorList>
    </citation>
    <scope>NUCLEOTIDE SEQUENCE [LARGE SCALE GENOMIC DNA]</scope>
    <source>
        <strain evidence="3 5">ATCC BAA-2683</strain>
    </source>
</reference>
<reference evidence="2 4" key="1">
    <citation type="submission" date="2016-10" db="EMBL/GenBank/DDBJ databases">
        <title>Genome sequence of Mycobacterium talmonii.</title>
        <authorList>
            <person name="Greninger A.L."/>
            <person name="Elliott B."/>
            <person name="Vasireddy S."/>
            <person name="Vasireddy R."/>
        </authorList>
    </citation>
    <scope>NUCLEOTIDE SEQUENCE [LARGE SCALE GENOMIC DNA]</scope>
    <source>
        <strain evidence="2">MO-5499</strain>
        <strain evidence="4">NE-TNMC-100812</strain>
    </source>
</reference>
<gene>
    <name evidence="2" type="ORF">BKN37_02440</name>
    <name evidence="3" type="ORF">C1Y40_00755</name>
</gene>
<dbReference type="AlphaFoldDB" id="A0A1S1NPL2"/>
<accession>A0A1S1NPL2</accession>
<comment type="caution">
    <text evidence="2">The sequence shown here is derived from an EMBL/GenBank/DDBJ whole genome shotgun (WGS) entry which is preliminary data.</text>
</comment>
<keyword evidence="1" id="KW-1133">Transmembrane helix</keyword>